<feature type="compositionally biased region" description="Low complexity" evidence="1">
    <location>
        <begin position="140"/>
        <end position="170"/>
    </location>
</feature>
<feature type="region of interest" description="Disordered" evidence="1">
    <location>
        <begin position="40"/>
        <end position="59"/>
    </location>
</feature>
<proteinExistence type="predicted"/>
<evidence type="ECO:0000256" key="1">
    <source>
        <dbReference type="SAM" id="MobiDB-lite"/>
    </source>
</evidence>
<evidence type="ECO:0000313" key="3">
    <source>
        <dbReference type="Proteomes" id="UP001235939"/>
    </source>
</evidence>
<sequence>MFTVVTGFGHHQYRCYFDFITSYERGYETETATVLMRGKARNHSKQHFSGDGEDHHQPSAWNRQAVDGLGESRRSGESTPHGGGNRRLHQGETKEKEAGKAQLESALKIAENWAKSVEEEENNGDGFTVVSHKKRRRESGSSGTTGAQSSGAVPRRVTTTTPRGNTPRMRSPQVQEIKTTRAHIADPKAQQASSTQEYCVYIEQCSDFSPYQYLRAVDAVVGGPRNILQITRMNGHALQPYGRVTSIALMQFKLGEYTYADGRREAFVLLNNGVTLGHLPTRLDIRTKGDTLPAFLTFGIKCSNQGSQHPLLQLWRCRFLHLRPLPILWRYPMLVLQTRLCPIDQLILGLLHWHPQPQLWRHYLLLQRPLLHLQRCQVLVPRLTLRPVGSLSLILLGRRRLLLM</sequence>
<accession>A0ABY6L6T3</accession>
<keyword evidence="3" id="KW-1185">Reference proteome</keyword>
<dbReference type="EMBL" id="CP092876">
    <property type="protein sequence ID" value="UYV76866.1"/>
    <property type="molecule type" value="Genomic_DNA"/>
</dbReference>
<feature type="region of interest" description="Disordered" evidence="1">
    <location>
        <begin position="69"/>
        <end position="101"/>
    </location>
</feature>
<dbReference type="Proteomes" id="UP001235939">
    <property type="component" value="Chromosome 14"/>
</dbReference>
<feature type="region of interest" description="Disordered" evidence="1">
    <location>
        <begin position="117"/>
        <end position="175"/>
    </location>
</feature>
<gene>
    <name evidence="2" type="ORF">LAZ67_14002259</name>
</gene>
<reference evidence="2 3" key="1">
    <citation type="submission" date="2022-01" db="EMBL/GenBank/DDBJ databases">
        <title>A chromosomal length assembly of Cordylochernes scorpioides.</title>
        <authorList>
            <person name="Zeh D."/>
            <person name="Zeh J."/>
        </authorList>
    </citation>
    <scope>NUCLEOTIDE SEQUENCE [LARGE SCALE GENOMIC DNA]</scope>
    <source>
        <strain evidence="2">IN4F17</strain>
        <tissue evidence="2">Whole Body</tissue>
    </source>
</reference>
<name>A0ABY6L6T3_9ARAC</name>
<organism evidence="2 3">
    <name type="scientific">Cordylochernes scorpioides</name>
    <dbReference type="NCBI Taxonomy" id="51811"/>
    <lineage>
        <taxon>Eukaryota</taxon>
        <taxon>Metazoa</taxon>
        <taxon>Ecdysozoa</taxon>
        <taxon>Arthropoda</taxon>
        <taxon>Chelicerata</taxon>
        <taxon>Arachnida</taxon>
        <taxon>Pseudoscorpiones</taxon>
        <taxon>Cheliferoidea</taxon>
        <taxon>Chernetidae</taxon>
        <taxon>Cordylochernes</taxon>
    </lineage>
</organism>
<feature type="compositionally biased region" description="Basic and acidic residues" evidence="1">
    <location>
        <begin position="89"/>
        <end position="99"/>
    </location>
</feature>
<feature type="compositionally biased region" description="Basic and acidic residues" evidence="1">
    <location>
        <begin position="48"/>
        <end position="57"/>
    </location>
</feature>
<protein>
    <submittedName>
        <fullName evidence="2">Uncharacterized protein</fullName>
    </submittedName>
</protein>
<evidence type="ECO:0000313" key="2">
    <source>
        <dbReference type="EMBL" id="UYV76866.1"/>
    </source>
</evidence>